<name>A0A2P5DS33_PARAD</name>
<reference evidence="2" key="1">
    <citation type="submission" date="2016-06" db="EMBL/GenBank/DDBJ databases">
        <title>Parallel loss of symbiosis genes in relatives of nitrogen-fixing non-legume Parasponia.</title>
        <authorList>
            <person name="Van Velzen R."/>
            <person name="Holmer R."/>
            <person name="Bu F."/>
            <person name="Rutten L."/>
            <person name="Van Zeijl A."/>
            <person name="Liu W."/>
            <person name="Santuari L."/>
            <person name="Cao Q."/>
            <person name="Sharma T."/>
            <person name="Shen D."/>
            <person name="Roswanjaya Y."/>
            <person name="Wardhani T."/>
            <person name="Kalhor M.S."/>
            <person name="Jansen J."/>
            <person name="Van den Hoogen J."/>
            <person name="Gungor B."/>
            <person name="Hartog M."/>
            <person name="Hontelez J."/>
            <person name="Verver J."/>
            <person name="Yang W.-C."/>
            <person name="Schijlen E."/>
            <person name="Repin R."/>
            <person name="Schilthuizen M."/>
            <person name="Schranz E."/>
            <person name="Heidstra R."/>
            <person name="Miyata K."/>
            <person name="Fedorova E."/>
            <person name="Kohlen W."/>
            <person name="Bisseling T."/>
            <person name="Smit S."/>
            <person name="Geurts R."/>
        </authorList>
    </citation>
    <scope>NUCLEOTIDE SEQUENCE [LARGE SCALE GENOMIC DNA]</scope>
    <source>
        <strain evidence="2">cv. WU1-14</strain>
    </source>
</reference>
<dbReference type="Proteomes" id="UP000237105">
    <property type="component" value="Unassembled WGS sequence"/>
</dbReference>
<gene>
    <name evidence="1" type="ORF">PanWU01x14_038100</name>
</gene>
<proteinExistence type="predicted"/>
<protein>
    <submittedName>
        <fullName evidence="1">Uncharacterized protein</fullName>
    </submittedName>
</protein>
<sequence>MAAFIDGGKDLVRVRQEINVSHCFFEIEIGVMAAFINGGKDLVRVRQEINVSHCFFETEIGRGERELKGE</sequence>
<accession>A0A2P5DS33</accession>
<comment type="caution">
    <text evidence="1">The sequence shown here is derived from an EMBL/GenBank/DDBJ whole genome shotgun (WGS) entry which is preliminary data.</text>
</comment>
<evidence type="ECO:0000313" key="2">
    <source>
        <dbReference type="Proteomes" id="UP000237105"/>
    </source>
</evidence>
<dbReference type="EMBL" id="JXTB01000020">
    <property type="protein sequence ID" value="PON76094.1"/>
    <property type="molecule type" value="Genomic_DNA"/>
</dbReference>
<dbReference type="AlphaFoldDB" id="A0A2P5DS33"/>
<organism evidence="1 2">
    <name type="scientific">Parasponia andersonii</name>
    <name type="common">Sponia andersonii</name>
    <dbReference type="NCBI Taxonomy" id="3476"/>
    <lineage>
        <taxon>Eukaryota</taxon>
        <taxon>Viridiplantae</taxon>
        <taxon>Streptophyta</taxon>
        <taxon>Embryophyta</taxon>
        <taxon>Tracheophyta</taxon>
        <taxon>Spermatophyta</taxon>
        <taxon>Magnoliopsida</taxon>
        <taxon>eudicotyledons</taxon>
        <taxon>Gunneridae</taxon>
        <taxon>Pentapetalae</taxon>
        <taxon>rosids</taxon>
        <taxon>fabids</taxon>
        <taxon>Rosales</taxon>
        <taxon>Cannabaceae</taxon>
        <taxon>Parasponia</taxon>
    </lineage>
</organism>
<evidence type="ECO:0000313" key="1">
    <source>
        <dbReference type="EMBL" id="PON76094.1"/>
    </source>
</evidence>
<keyword evidence="2" id="KW-1185">Reference proteome</keyword>